<dbReference type="AlphaFoldDB" id="C7GEH8"/>
<protein>
    <recommendedName>
        <fullName evidence="7">ABC transporter, solute-binding protein</fullName>
    </recommendedName>
</protein>
<dbReference type="GO" id="GO:0042956">
    <property type="term" value="P:maltodextrin transmembrane transport"/>
    <property type="evidence" value="ECO:0007669"/>
    <property type="project" value="TreeGrafter"/>
</dbReference>
<dbReference type="GO" id="GO:0055052">
    <property type="term" value="C:ATP-binding cassette (ABC) transporter complex, substrate-binding subunit-containing"/>
    <property type="evidence" value="ECO:0007669"/>
    <property type="project" value="TreeGrafter"/>
</dbReference>
<evidence type="ECO:0000313" key="6">
    <source>
        <dbReference type="Proteomes" id="UP000004828"/>
    </source>
</evidence>
<dbReference type="Proteomes" id="UP000004828">
    <property type="component" value="Unassembled WGS sequence"/>
</dbReference>
<accession>C7GEH8</accession>
<evidence type="ECO:0000256" key="3">
    <source>
        <dbReference type="ARBA" id="ARBA00022729"/>
    </source>
</evidence>
<gene>
    <name evidence="5" type="ORF">ROSINTL182_08330</name>
</gene>
<evidence type="ECO:0008006" key="7">
    <source>
        <dbReference type="Google" id="ProtNLM"/>
    </source>
</evidence>
<evidence type="ECO:0000313" key="5">
    <source>
        <dbReference type="EMBL" id="EEU99769.1"/>
    </source>
</evidence>
<evidence type="ECO:0000256" key="1">
    <source>
        <dbReference type="ARBA" id="ARBA00008520"/>
    </source>
</evidence>
<name>C7GEH8_9FIRM</name>
<dbReference type="EMBL" id="ABYJ02000174">
    <property type="protein sequence ID" value="EEU99769.1"/>
    <property type="molecule type" value="Genomic_DNA"/>
</dbReference>
<dbReference type="RefSeq" id="WP_006858420.1">
    <property type="nucleotide sequence ID" value="NZ_GG692735.1"/>
</dbReference>
<evidence type="ECO:0000256" key="2">
    <source>
        <dbReference type="ARBA" id="ARBA00022448"/>
    </source>
</evidence>
<reference evidence="5 6" key="1">
    <citation type="submission" date="2009-08" db="EMBL/GenBank/DDBJ databases">
        <authorList>
            <person name="Weinstock G."/>
            <person name="Sodergren E."/>
            <person name="Clifton S."/>
            <person name="Fulton L."/>
            <person name="Fulton B."/>
            <person name="Courtney L."/>
            <person name="Fronick C."/>
            <person name="Harrison M."/>
            <person name="Strong C."/>
            <person name="Farmer C."/>
            <person name="Delahaunty K."/>
            <person name="Markovic C."/>
            <person name="Hall O."/>
            <person name="Minx P."/>
            <person name="Tomlinson C."/>
            <person name="Mitreva M."/>
            <person name="Nelson J."/>
            <person name="Hou S."/>
            <person name="Wollam A."/>
            <person name="Pepin K.H."/>
            <person name="Johnson M."/>
            <person name="Bhonagiri V."/>
            <person name="Nash W.E."/>
            <person name="Warren W."/>
            <person name="Chinwalla A."/>
            <person name="Mardis E.R."/>
            <person name="Wilson R.K."/>
        </authorList>
    </citation>
    <scope>NUCLEOTIDE SEQUENCE [LARGE SCALE GENOMIC DNA]</scope>
    <source>
        <strain evidence="5 6">L1-82</strain>
    </source>
</reference>
<dbReference type="SUPFAM" id="SSF53850">
    <property type="entry name" value="Periplasmic binding protein-like II"/>
    <property type="match status" value="1"/>
</dbReference>
<dbReference type="PANTHER" id="PTHR30061:SF50">
    <property type="entry name" value="MALTOSE_MALTODEXTRIN-BINDING PERIPLASMIC PROTEIN"/>
    <property type="match status" value="1"/>
</dbReference>
<evidence type="ECO:0000256" key="4">
    <source>
        <dbReference type="SAM" id="SignalP"/>
    </source>
</evidence>
<keyword evidence="3 4" id="KW-0732">Signal</keyword>
<dbReference type="Gene3D" id="3.40.190.10">
    <property type="entry name" value="Periplasmic binding protein-like II"/>
    <property type="match status" value="2"/>
</dbReference>
<dbReference type="GO" id="GO:0015768">
    <property type="term" value="P:maltose transport"/>
    <property type="evidence" value="ECO:0007669"/>
    <property type="project" value="TreeGrafter"/>
</dbReference>
<dbReference type="GeneID" id="61434051"/>
<sequence length="401" mass="45167">MKNIQKRSVIAAIVVCAGAAIMAGVVSKQPVKETTFPLQAEEPGTEGKQPDVKTDAYDLADTDLTVWYEDPSYEDFFEYAARQYFEQTGVKAAFKCQDTLDYIGMIYDNTMQGEDFPDVYLLNGDELEEAYLYGLAMENEDGGSYEGASQKSVKASTYEDKMIGYPLSYDANVFVYQNGYFENQPESLQAIIDYSNENEPGENVEYLLEWDVNDAFYDFPFVGNSVTFEKTAPETMNVAYDEDLYQKDLEYFETILGSFSLDINSVSMDSILEHFKSGKTLCAFVNTDSLQKLDDISYSVMEIPALNEELPSIGCASTDMFVVNDFSKNTDQAADFADFVTVRLTDRLHDMSGHYSVFLSQTADDAEKTAYQAYEDAVLLPDSQDAKDFWVGLKEKIAEYF</sequence>
<feature type="signal peptide" evidence="4">
    <location>
        <begin position="1"/>
        <end position="22"/>
    </location>
</feature>
<dbReference type="PANTHER" id="PTHR30061">
    <property type="entry name" value="MALTOSE-BINDING PERIPLASMIC PROTEIN"/>
    <property type="match status" value="1"/>
</dbReference>
<organism evidence="5 6">
    <name type="scientific">Roseburia intestinalis L1-82</name>
    <dbReference type="NCBI Taxonomy" id="536231"/>
    <lineage>
        <taxon>Bacteria</taxon>
        <taxon>Bacillati</taxon>
        <taxon>Bacillota</taxon>
        <taxon>Clostridia</taxon>
        <taxon>Lachnospirales</taxon>
        <taxon>Lachnospiraceae</taxon>
        <taxon>Roseburia</taxon>
    </lineage>
</organism>
<dbReference type="GO" id="GO:1901982">
    <property type="term" value="F:maltose binding"/>
    <property type="evidence" value="ECO:0007669"/>
    <property type="project" value="TreeGrafter"/>
</dbReference>
<dbReference type="HOGENOM" id="CLU_698067_0_0_9"/>
<comment type="caution">
    <text evidence="5">The sequence shown here is derived from an EMBL/GenBank/DDBJ whole genome shotgun (WGS) entry which is preliminary data.</text>
</comment>
<feature type="chain" id="PRO_5039659784" description="ABC transporter, solute-binding protein" evidence="4">
    <location>
        <begin position="23"/>
        <end position="401"/>
    </location>
</feature>
<comment type="similarity">
    <text evidence="1">Belongs to the bacterial solute-binding protein 1 family.</text>
</comment>
<keyword evidence="2" id="KW-0813">Transport</keyword>
<proteinExistence type="inferred from homology"/>